<dbReference type="AlphaFoldDB" id="T1AIY3"/>
<comment type="caution">
    <text evidence="2">The sequence shown here is derived from an EMBL/GenBank/DDBJ whole genome shotgun (WGS) entry which is preliminary data.</text>
</comment>
<dbReference type="InterPro" id="IPR025857">
    <property type="entry name" value="MacB_PCD"/>
</dbReference>
<dbReference type="GO" id="GO:0005886">
    <property type="term" value="C:plasma membrane"/>
    <property type="evidence" value="ECO:0007669"/>
    <property type="project" value="TreeGrafter"/>
</dbReference>
<dbReference type="PANTHER" id="PTHR30572:SF4">
    <property type="entry name" value="ABC TRANSPORTER PERMEASE YTRF"/>
    <property type="match status" value="1"/>
</dbReference>
<accession>T1AIY3</accession>
<feature type="domain" description="MacB-like periplasmic core" evidence="1">
    <location>
        <begin position="13"/>
        <end position="98"/>
    </location>
</feature>
<dbReference type="GO" id="GO:0022857">
    <property type="term" value="F:transmembrane transporter activity"/>
    <property type="evidence" value="ECO:0007669"/>
    <property type="project" value="TreeGrafter"/>
</dbReference>
<evidence type="ECO:0000313" key="2">
    <source>
        <dbReference type="EMBL" id="EQD40909.1"/>
    </source>
</evidence>
<feature type="non-terminal residue" evidence="2">
    <location>
        <position position="113"/>
    </location>
</feature>
<dbReference type="Pfam" id="PF12704">
    <property type="entry name" value="MacB_PCD"/>
    <property type="match status" value="1"/>
</dbReference>
<name>T1AIY3_9ZZZZ</name>
<sequence length="113" mass="12545">MAMDTLRTNKMRSGLTILGIVIGVTTVIALSSFINGLNQNVENLVASFGTNVYWVFRFPVINVRPTAEMLARKQLTMDDVEALAKLPHIVAVSPQLRYQNFDLGFGNVAVKYK</sequence>
<evidence type="ECO:0000259" key="1">
    <source>
        <dbReference type="Pfam" id="PF12704"/>
    </source>
</evidence>
<organism evidence="2">
    <name type="scientific">mine drainage metagenome</name>
    <dbReference type="NCBI Taxonomy" id="410659"/>
    <lineage>
        <taxon>unclassified sequences</taxon>
        <taxon>metagenomes</taxon>
        <taxon>ecological metagenomes</taxon>
    </lineage>
</organism>
<dbReference type="PANTHER" id="PTHR30572">
    <property type="entry name" value="MEMBRANE COMPONENT OF TRANSPORTER-RELATED"/>
    <property type="match status" value="1"/>
</dbReference>
<dbReference type="InterPro" id="IPR050250">
    <property type="entry name" value="Macrolide_Exporter_MacB"/>
</dbReference>
<proteinExistence type="predicted"/>
<dbReference type="EMBL" id="AUZX01011960">
    <property type="protein sequence ID" value="EQD40909.1"/>
    <property type="molecule type" value="Genomic_DNA"/>
</dbReference>
<gene>
    <name evidence="2" type="ORF">B1A_16279</name>
</gene>
<reference evidence="2" key="1">
    <citation type="submission" date="2013-08" db="EMBL/GenBank/DDBJ databases">
        <authorList>
            <person name="Mendez C."/>
            <person name="Richter M."/>
            <person name="Ferrer M."/>
            <person name="Sanchez J."/>
        </authorList>
    </citation>
    <scope>NUCLEOTIDE SEQUENCE</scope>
</reference>
<protein>
    <submittedName>
        <fullName evidence="2">Efflux ABC transporter, macrolide exporter (MacB) family, permease protein</fullName>
    </submittedName>
</protein>
<reference evidence="2" key="2">
    <citation type="journal article" date="2014" name="ISME J.">
        <title>Microbial stratification in low pH oxic and suboxic macroscopic growths along an acid mine drainage.</title>
        <authorList>
            <person name="Mendez-Garcia C."/>
            <person name="Mesa V."/>
            <person name="Sprenger R.R."/>
            <person name="Richter M."/>
            <person name="Diez M.S."/>
            <person name="Solano J."/>
            <person name="Bargiela R."/>
            <person name="Golyshina O.V."/>
            <person name="Manteca A."/>
            <person name="Ramos J.L."/>
            <person name="Gallego J.R."/>
            <person name="Llorente I."/>
            <person name="Martins Dos Santos V.A."/>
            <person name="Jensen O.N."/>
            <person name="Pelaez A.I."/>
            <person name="Sanchez J."/>
            <person name="Ferrer M."/>
        </authorList>
    </citation>
    <scope>NUCLEOTIDE SEQUENCE</scope>
</reference>